<dbReference type="Proteomes" id="UP000672032">
    <property type="component" value="Chromosome 4"/>
</dbReference>
<keyword evidence="3" id="KW-1185">Reference proteome</keyword>
<evidence type="ECO:0000256" key="1">
    <source>
        <dbReference type="SAM" id="SignalP"/>
    </source>
</evidence>
<dbReference type="AlphaFoldDB" id="A0A8A3PHP8"/>
<dbReference type="InterPro" id="IPR037045">
    <property type="entry name" value="S8pro/Inhibitor_I9_sf"/>
</dbReference>
<feature type="signal peptide" evidence="1">
    <location>
        <begin position="1"/>
        <end position="17"/>
    </location>
</feature>
<evidence type="ECO:0000313" key="3">
    <source>
        <dbReference type="Proteomes" id="UP000672032"/>
    </source>
</evidence>
<reference evidence="2" key="1">
    <citation type="submission" date="2020-10" db="EMBL/GenBank/DDBJ databases">
        <title>Genome Sequence of Monilinia vaccinii-corymbosi Sheds Light on Mummy Berry Disease Infection of Blueberry and Mating Type.</title>
        <authorList>
            <person name="Yow A.G."/>
            <person name="Zhang Y."/>
            <person name="Bansal K."/>
            <person name="Eacker S.M."/>
            <person name="Sullivan S."/>
            <person name="Liachko I."/>
            <person name="Cubeta M.A."/>
            <person name="Rollins J.A."/>
            <person name="Ashrafi H."/>
        </authorList>
    </citation>
    <scope>NUCLEOTIDE SEQUENCE</scope>
    <source>
        <strain evidence="2">RL-1</strain>
    </source>
</reference>
<accession>A0A8A3PHP8</accession>
<feature type="chain" id="PRO_5032297559" description="Inhibitor I9 domain-containing protein" evidence="1">
    <location>
        <begin position="18"/>
        <end position="90"/>
    </location>
</feature>
<dbReference type="SUPFAM" id="SSF54897">
    <property type="entry name" value="Protease propeptides/inhibitors"/>
    <property type="match status" value="1"/>
</dbReference>
<gene>
    <name evidence="2" type="ORF">DSL72_006159</name>
</gene>
<organism evidence="2 3">
    <name type="scientific">Monilinia vaccinii-corymbosi</name>
    <dbReference type="NCBI Taxonomy" id="61207"/>
    <lineage>
        <taxon>Eukaryota</taxon>
        <taxon>Fungi</taxon>
        <taxon>Dikarya</taxon>
        <taxon>Ascomycota</taxon>
        <taxon>Pezizomycotina</taxon>
        <taxon>Leotiomycetes</taxon>
        <taxon>Helotiales</taxon>
        <taxon>Sclerotiniaceae</taxon>
        <taxon>Monilinia</taxon>
    </lineage>
</organism>
<sequence>MKLTLFSTFLFLTAGLSTPPPQKAVIVSYPDSTPHDVVQRAMDAIVAAGGIVTHEGFAAKASAEVLVTVQTWGNDYHAIIEEDQIVNANN</sequence>
<protein>
    <recommendedName>
        <fullName evidence="4">Inhibitor I9 domain-containing protein</fullName>
    </recommendedName>
</protein>
<dbReference type="Gene3D" id="3.30.70.80">
    <property type="entry name" value="Peptidase S8 propeptide/proteinase inhibitor I9"/>
    <property type="match status" value="1"/>
</dbReference>
<proteinExistence type="predicted"/>
<dbReference type="OrthoDB" id="3888684at2759"/>
<evidence type="ECO:0008006" key="4">
    <source>
        <dbReference type="Google" id="ProtNLM"/>
    </source>
</evidence>
<evidence type="ECO:0000313" key="2">
    <source>
        <dbReference type="EMBL" id="QSZ34565.1"/>
    </source>
</evidence>
<keyword evidence="1" id="KW-0732">Signal</keyword>
<name>A0A8A3PHP8_9HELO</name>
<dbReference type="EMBL" id="CP063408">
    <property type="protein sequence ID" value="QSZ34565.1"/>
    <property type="molecule type" value="Genomic_DNA"/>
</dbReference>